<keyword evidence="3" id="KW-0804">Transcription</keyword>
<comment type="caution">
    <text evidence="6">The sequence shown here is derived from an EMBL/GenBank/DDBJ whole genome shotgun (WGS) entry which is preliminary data.</text>
</comment>
<dbReference type="Pfam" id="PF12833">
    <property type="entry name" value="HTH_18"/>
    <property type="match status" value="1"/>
</dbReference>
<keyword evidence="7" id="KW-1185">Reference proteome</keyword>
<dbReference type="SMART" id="SM00342">
    <property type="entry name" value="HTH_ARAC"/>
    <property type="match status" value="1"/>
</dbReference>
<dbReference type="InterPro" id="IPR018060">
    <property type="entry name" value="HTH_AraC"/>
</dbReference>
<dbReference type="PROSITE" id="PS01124">
    <property type="entry name" value="HTH_ARAC_FAMILY_2"/>
    <property type="match status" value="1"/>
</dbReference>
<evidence type="ECO:0000256" key="1">
    <source>
        <dbReference type="ARBA" id="ARBA00023015"/>
    </source>
</evidence>
<name>A0A3A9AP01_9FIRM</name>
<evidence type="ECO:0000313" key="6">
    <source>
        <dbReference type="EMBL" id="RKI93127.1"/>
    </source>
</evidence>
<evidence type="ECO:0000256" key="2">
    <source>
        <dbReference type="ARBA" id="ARBA00023125"/>
    </source>
</evidence>
<dbReference type="PANTHER" id="PTHR43280:SF2">
    <property type="entry name" value="HTH-TYPE TRANSCRIPTIONAL REGULATOR EXSA"/>
    <property type="match status" value="1"/>
</dbReference>
<dbReference type="PANTHER" id="PTHR43280">
    <property type="entry name" value="ARAC-FAMILY TRANSCRIPTIONAL REGULATOR"/>
    <property type="match status" value="1"/>
</dbReference>
<evidence type="ECO:0000256" key="3">
    <source>
        <dbReference type="ARBA" id="ARBA00023163"/>
    </source>
</evidence>
<sequence>MRGLMKKMELLLELPIFYTEDKEIIQKSFGTFPEESPFIHAPFLAKLLIERAERQILPVIYKDENELFFICVKGKKGFYLTGPACTNKMDFVRLHSFYKCYGITRKEEKYPLRTTLSRIAAFAAVIYEIENGIAGDIDEILKENNLAKENIIQKEINRADLEMQGVYEEICHHTYLEECYIMECIREGRPEDARERINAPVGNTGTLSLKEKNHYKNLAIAAVALSTREAMKGGVSPASAYQLSDVYINRIDQCTDIDELEGYSGKIVCEFAKLVAETKKEKGMSVYTEQCRDYIEKHFHNKIYLEDIADAIGISQGHLSRIFRKDMGISVQDYIQKFRIERAANLLKYSEAGLAEISDYLCFHSQSHFGCVFKQYMNMTPRQYRDMYKQKEFRSG</sequence>
<dbReference type="Proteomes" id="UP000280696">
    <property type="component" value="Unassembled WGS sequence"/>
</dbReference>
<dbReference type="RefSeq" id="WP_120466972.1">
    <property type="nucleotide sequence ID" value="NZ_RAYQ01000003.1"/>
</dbReference>
<dbReference type="Gene3D" id="1.10.10.60">
    <property type="entry name" value="Homeodomain-like"/>
    <property type="match status" value="2"/>
</dbReference>
<dbReference type="InterPro" id="IPR009057">
    <property type="entry name" value="Homeodomain-like_sf"/>
</dbReference>
<evidence type="ECO:0000259" key="5">
    <source>
        <dbReference type="PROSITE" id="PS01124"/>
    </source>
</evidence>
<keyword evidence="1" id="KW-0805">Transcription regulation</keyword>
<dbReference type="AlphaFoldDB" id="A0A3A9AP01"/>
<accession>A0A3A9AP01</accession>
<evidence type="ECO:0000256" key="4">
    <source>
        <dbReference type="SAM" id="Coils"/>
    </source>
</evidence>
<evidence type="ECO:0000313" key="7">
    <source>
        <dbReference type="Proteomes" id="UP000280696"/>
    </source>
</evidence>
<protein>
    <submittedName>
        <fullName evidence="6">AraC family transcriptional regulator</fullName>
    </submittedName>
</protein>
<dbReference type="OrthoDB" id="184994at2"/>
<dbReference type="GO" id="GO:0043565">
    <property type="term" value="F:sequence-specific DNA binding"/>
    <property type="evidence" value="ECO:0007669"/>
    <property type="project" value="InterPro"/>
</dbReference>
<gene>
    <name evidence="6" type="ORF">D7V94_03825</name>
</gene>
<dbReference type="EMBL" id="RAYQ01000003">
    <property type="protein sequence ID" value="RKI93127.1"/>
    <property type="molecule type" value="Genomic_DNA"/>
</dbReference>
<keyword evidence="4" id="KW-0175">Coiled coil</keyword>
<organism evidence="6 7">
    <name type="scientific">Parablautia intestinalis</name>
    <dbReference type="NCBI Taxonomy" id="2320100"/>
    <lineage>
        <taxon>Bacteria</taxon>
        <taxon>Bacillati</taxon>
        <taxon>Bacillota</taxon>
        <taxon>Clostridia</taxon>
        <taxon>Lachnospirales</taxon>
        <taxon>Lachnospiraceae</taxon>
        <taxon>Parablautia</taxon>
    </lineage>
</organism>
<feature type="coiled-coil region" evidence="4">
    <location>
        <begin position="137"/>
        <end position="164"/>
    </location>
</feature>
<dbReference type="GO" id="GO:0003700">
    <property type="term" value="F:DNA-binding transcription factor activity"/>
    <property type="evidence" value="ECO:0007669"/>
    <property type="project" value="InterPro"/>
</dbReference>
<proteinExistence type="predicted"/>
<keyword evidence="2" id="KW-0238">DNA-binding</keyword>
<dbReference type="SUPFAM" id="SSF46689">
    <property type="entry name" value="Homeodomain-like"/>
    <property type="match status" value="2"/>
</dbReference>
<reference evidence="6 7" key="1">
    <citation type="submission" date="2018-09" db="EMBL/GenBank/DDBJ databases">
        <title>Murine metabolic-syndrome-specific gut microbial biobank.</title>
        <authorList>
            <person name="Liu C."/>
        </authorList>
    </citation>
    <scope>NUCLEOTIDE SEQUENCE [LARGE SCALE GENOMIC DNA]</scope>
    <source>
        <strain evidence="6 7">0.1xD8-82</strain>
    </source>
</reference>
<feature type="domain" description="HTH araC/xylS-type" evidence="5">
    <location>
        <begin position="289"/>
        <end position="387"/>
    </location>
</feature>